<dbReference type="PANTHER" id="PTHR23501:SF191">
    <property type="entry name" value="VACUOLAR BASIC AMINO ACID TRANSPORTER 4"/>
    <property type="match status" value="1"/>
</dbReference>
<dbReference type="InterPro" id="IPR036259">
    <property type="entry name" value="MFS_trans_sf"/>
</dbReference>
<evidence type="ECO:0000313" key="9">
    <source>
        <dbReference type="EMBL" id="OMJ17652.1"/>
    </source>
</evidence>
<dbReference type="PANTHER" id="PTHR23501">
    <property type="entry name" value="MAJOR FACILITATOR SUPERFAMILY"/>
    <property type="match status" value="1"/>
</dbReference>
<evidence type="ECO:0000256" key="6">
    <source>
        <dbReference type="SAM" id="MobiDB-lite"/>
    </source>
</evidence>
<feature type="domain" description="Major facilitator superfamily (MFS) profile" evidence="8">
    <location>
        <begin position="134"/>
        <end position="305"/>
    </location>
</feature>
<evidence type="ECO:0000256" key="1">
    <source>
        <dbReference type="ARBA" id="ARBA00004127"/>
    </source>
</evidence>
<accession>A0A1R1XSM0</accession>
<dbReference type="Proteomes" id="UP000187283">
    <property type="component" value="Unassembled WGS sequence"/>
</dbReference>
<sequence>MSNILKNNSSKTSTDRAQLRKCSSPEYLSDDSEICSVNSPKQQSNSVNMLGSTFSSSNNLTEVSNSTPKSDLCTSDSVIDMSASRNLVDITAVPSKDDIKSDFGAEKLEIGQVQSAISSGYEMDTYSKLKKVLLFIFLTLGIFLSSFGSTGIATAIPKIESEFKSKALTVWFSTSYLLTMTFMRPLYGRFIQIFGVKPISVIIVVFFEIGTLVCALSRSSAMLITGRFISGAGAGGFLVLGTLIISKIAPLEQRGKYFGVFNSVFCVSGAIGPAIGGAFTDEGSWRWCFYIPFILGKNYERNLTE</sequence>
<gene>
    <name evidence="9" type="ORF">AYI70_g5836</name>
</gene>
<dbReference type="GO" id="GO:0022857">
    <property type="term" value="F:transmembrane transporter activity"/>
    <property type="evidence" value="ECO:0007669"/>
    <property type="project" value="InterPro"/>
</dbReference>
<dbReference type="EMBL" id="LSSN01001979">
    <property type="protein sequence ID" value="OMJ17652.1"/>
    <property type="molecule type" value="Genomic_DNA"/>
</dbReference>
<protein>
    <submittedName>
        <fullName evidence="9">Putative HC-toxin efflux carrier TOXA</fullName>
    </submittedName>
</protein>
<reference evidence="9 10" key="1">
    <citation type="submission" date="2017-01" db="EMBL/GenBank/DDBJ databases">
        <authorList>
            <person name="Mah S.A."/>
            <person name="Swanson W.J."/>
            <person name="Moy G.W."/>
            <person name="Vacquier V.D."/>
        </authorList>
    </citation>
    <scope>NUCLEOTIDE SEQUENCE [LARGE SCALE GENOMIC DNA]</scope>
    <source>
        <strain evidence="9 10">GSMNP</strain>
    </source>
</reference>
<feature type="transmembrane region" description="Helical" evidence="7">
    <location>
        <begin position="224"/>
        <end position="245"/>
    </location>
</feature>
<evidence type="ECO:0000256" key="2">
    <source>
        <dbReference type="ARBA" id="ARBA00022448"/>
    </source>
</evidence>
<keyword evidence="10" id="KW-1185">Reference proteome</keyword>
<name>A0A1R1XSM0_9FUNG</name>
<feature type="region of interest" description="Disordered" evidence="6">
    <location>
        <begin position="1"/>
        <end position="33"/>
    </location>
</feature>
<feature type="transmembrane region" description="Helical" evidence="7">
    <location>
        <begin position="257"/>
        <end position="279"/>
    </location>
</feature>
<keyword evidence="3 7" id="KW-0812">Transmembrane</keyword>
<dbReference type="STRING" id="133412.A0A1R1XSM0"/>
<keyword evidence="2" id="KW-0813">Transport</keyword>
<dbReference type="Pfam" id="PF07690">
    <property type="entry name" value="MFS_1"/>
    <property type="match status" value="1"/>
</dbReference>
<feature type="transmembrane region" description="Helical" evidence="7">
    <location>
        <begin position="199"/>
        <end position="218"/>
    </location>
</feature>
<dbReference type="PROSITE" id="PS50850">
    <property type="entry name" value="MFS"/>
    <property type="match status" value="1"/>
</dbReference>
<organism evidence="9 10">
    <name type="scientific">Smittium culicis</name>
    <dbReference type="NCBI Taxonomy" id="133412"/>
    <lineage>
        <taxon>Eukaryota</taxon>
        <taxon>Fungi</taxon>
        <taxon>Fungi incertae sedis</taxon>
        <taxon>Zoopagomycota</taxon>
        <taxon>Kickxellomycotina</taxon>
        <taxon>Harpellomycetes</taxon>
        <taxon>Harpellales</taxon>
        <taxon>Legeriomycetaceae</taxon>
        <taxon>Smittium</taxon>
    </lineage>
</organism>
<dbReference type="InterPro" id="IPR011701">
    <property type="entry name" value="MFS"/>
</dbReference>
<feature type="transmembrane region" description="Helical" evidence="7">
    <location>
        <begin position="132"/>
        <end position="156"/>
    </location>
</feature>
<evidence type="ECO:0000256" key="5">
    <source>
        <dbReference type="ARBA" id="ARBA00023136"/>
    </source>
</evidence>
<dbReference type="GO" id="GO:0012505">
    <property type="term" value="C:endomembrane system"/>
    <property type="evidence" value="ECO:0007669"/>
    <property type="project" value="UniProtKB-SubCell"/>
</dbReference>
<dbReference type="InterPro" id="IPR020846">
    <property type="entry name" value="MFS_dom"/>
</dbReference>
<evidence type="ECO:0000256" key="4">
    <source>
        <dbReference type="ARBA" id="ARBA00022989"/>
    </source>
</evidence>
<dbReference type="PRINTS" id="PR01036">
    <property type="entry name" value="TCRTETB"/>
</dbReference>
<feature type="transmembrane region" description="Helical" evidence="7">
    <location>
        <begin position="168"/>
        <end position="187"/>
    </location>
</feature>
<evidence type="ECO:0000259" key="8">
    <source>
        <dbReference type="PROSITE" id="PS50850"/>
    </source>
</evidence>
<dbReference type="AlphaFoldDB" id="A0A1R1XSM0"/>
<dbReference type="OrthoDB" id="10021397at2759"/>
<keyword evidence="5 7" id="KW-0472">Membrane</keyword>
<proteinExistence type="predicted"/>
<evidence type="ECO:0000256" key="7">
    <source>
        <dbReference type="SAM" id="Phobius"/>
    </source>
</evidence>
<keyword evidence="4 7" id="KW-1133">Transmembrane helix</keyword>
<dbReference type="SUPFAM" id="SSF103473">
    <property type="entry name" value="MFS general substrate transporter"/>
    <property type="match status" value="1"/>
</dbReference>
<comment type="caution">
    <text evidence="9">The sequence shown here is derived from an EMBL/GenBank/DDBJ whole genome shotgun (WGS) entry which is preliminary data.</text>
</comment>
<dbReference type="GO" id="GO:0005886">
    <property type="term" value="C:plasma membrane"/>
    <property type="evidence" value="ECO:0007669"/>
    <property type="project" value="TreeGrafter"/>
</dbReference>
<comment type="subcellular location">
    <subcellularLocation>
        <location evidence="1">Endomembrane system</location>
        <topology evidence="1">Multi-pass membrane protein</topology>
    </subcellularLocation>
</comment>
<evidence type="ECO:0000256" key="3">
    <source>
        <dbReference type="ARBA" id="ARBA00022692"/>
    </source>
</evidence>
<dbReference type="Gene3D" id="1.20.1720.10">
    <property type="entry name" value="Multidrug resistance protein D"/>
    <property type="match status" value="1"/>
</dbReference>
<feature type="compositionally biased region" description="Polar residues" evidence="6">
    <location>
        <begin position="1"/>
        <end position="12"/>
    </location>
</feature>
<evidence type="ECO:0000313" key="10">
    <source>
        <dbReference type="Proteomes" id="UP000187283"/>
    </source>
</evidence>